<gene>
    <name evidence="1" type="ORF">SCF082_LOCUS35215</name>
</gene>
<keyword evidence="2" id="KW-1185">Reference proteome</keyword>
<evidence type="ECO:0000313" key="2">
    <source>
        <dbReference type="Proteomes" id="UP001642464"/>
    </source>
</evidence>
<proteinExistence type="predicted"/>
<dbReference type="EMBL" id="CAXAMM010033334">
    <property type="protein sequence ID" value="CAK9071048.1"/>
    <property type="molecule type" value="Genomic_DNA"/>
</dbReference>
<comment type="caution">
    <text evidence="1">The sequence shown here is derived from an EMBL/GenBank/DDBJ whole genome shotgun (WGS) entry which is preliminary data.</text>
</comment>
<accession>A0ABP0P604</accession>
<organism evidence="1 2">
    <name type="scientific">Durusdinium trenchii</name>
    <dbReference type="NCBI Taxonomy" id="1381693"/>
    <lineage>
        <taxon>Eukaryota</taxon>
        <taxon>Sar</taxon>
        <taxon>Alveolata</taxon>
        <taxon>Dinophyceae</taxon>
        <taxon>Suessiales</taxon>
        <taxon>Symbiodiniaceae</taxon>
        <taxon>Durusdinium</taxon>
    </lineage>
</organism>
<sequence>MPTFNLHTIYIVYTIPSQPICSGAQAARDAQGSASSVEDQVLVLQTLSQAQLANGSPKQALDSANLARDLSREQDDFLGEAVSLLRIAGAQVRGVQGGVRLGDLESALSAASDAQELFREVGDPLAEAGAAGLVVRLQRERQDLSAARLAAETARALLRQTGELAREVAALLLSSQIASLELASGAQPGGGSTAREFYEGKGRNKVLAKAKEAVTLSKRLGSENLMAIARVAHARAKVSNGLLEEAMTEIKEVLPVLVACGDKRAQGSAKMLQANLSVLQGQPDLATAKEAMVAMLKRFPSEWGRVAMIFRF</sequence>
<reference evidence="1 2" key="1">
    <citation type="submission" date="2024-02" db="EMBL/GenBank/DDBJ databases">
        <authorList>
            <person name="Chen Y."/>
            <person name="Shah S."/>
            <person name="Dougan E. K."/>
            <person name="Thang M."/>
            <person name="Chan C."/>
        </authorList>
    </citation>
    <scope>NUCLEOTIDE SEQUENCE [LARGE SCALE GENOMIC DNA]</scope>
</reference>
<dbReference type="SUPFAM" id="SSF48452">
    <property type="entry name" value="TPR-like"/>
    <property type="match status" value="1"/>
</dbReference>
<name>A0ABP0P604_9DINO</name>
<dbReference type="InterPro" id="IPR011990">
    <property type="entry name" value="TPR-like_helical_dom_sf"/>
</dbReference>
<dbReference type="Gene3D" id="1.25.40.10">
    <property type="entry name" value="Tetratricopeptide repeat domain"/>
    <property type="match status" value="1"/>
</dbReference>
<dbReference type="Proteomes" id="UP001642464">
    <property type="component" value="Unassembled WGS sequence"/>
</dbReference>
<evidence type="ECO:0000313" key="1">
    <source>
        <dbReference type="EMBL" id="CAK9071048.1"/>
    </source>
</evidence>
<protein>
    <submittedName>
        <fullName evidence="1">Carrier domain-containing protein</fullName>
    </submittedName>
</protein>